<dbReference type="GO" id="GO:0005886">
    <property type="term" value="C:plasma membrane"/>
    <property type="evidence" value="ECO:0007669"/>
    <property type="project" value="UniProtKB-SubCell"/>
</dbReference>
<evidence type="ECO:0000256" key="4">
    <source>
        <dbReference type="ARBA" id="ARBA00022989"/>
    </source>
</evidence>
<evidence type="ECO:0000256" key="7">
    <source>
        <dbReference type="SAM" id="Phobius"/>
    </source>
</evidence>
<protein>
    <submittedName>
        <fullName evidence="8">Enterobactin exporter EntS</fullName>
    </submittedName>
</protein>
<feature type="transmembrane region" description="Helical" evidence="7">
    <location>
        <begin position="68"/>
        <end position="88"/>
    </location>
</feature>
<proteinExistence type="predicted"/>
<dbReference type="RefSeq" id="WP_084500586.1">
    <property type="nucleotide sequence ID" value="NZ_CBCRWE010000001.1"/>
</dbReference>
<evidence type="ECO:0000256" key="1">
    <source>
        <dbReference type="ARBA" id="ARBA00004651"/>
    </source>
</evidence>
<dbReference type="CDD" id="cd06173">
    <property type="entry name" value="MFS_MefA_like"/>
    <property type="match status" value="1"/>
</dbReference>
<feature type="transmembrane region" description="Helical" evidence="7">
    <location>
        <begin position="217"/>
        <end position="236"/>
    </location>
</feature>
<gene>
    <name evidence="8" type="ORF">NCTC11923_02240</name>
</gene>
<feature type="transmembrane region" description="Helical" evidence="7">
    <location>
        <begin position="36"/>
        <end position="61"/>
    </location>
</feature>
<dbReference type="Proteomes" id="UP000276899">
    <property type="component" value="Chromosome"/>
</dbReference>
<evidence type="ECO:0000313" key="8">
    <source>
        <dbReference type="EMBL" id="VEG75568.1"/>
    </source>
</evidence>
<dbReference type="STRING" id="1278298.GCA_000428685_01222"/>
<evidence type="ECO:0000313" key="9">
    <source>
        <dbReference type="Proteomes" id="UP000276899"/>
    </source>
</evidence>
<dbReference type="Pfam" id="PF07690">
    <property type="entry name" value="MFS_1"/>
    <property type="match status" value="1"/>
</dbReference>
<feature type="region of interest" description="Disordered" evidence="6">
    <location>
        <begin position="413"/>
        <end position="447"/>
    </location>
</feature>
<name>A0A3S5EMB9_9ACTO</name>
<dbReference type="InterPro" id="IPR011701">
    <property type="entry name" value="MFS"/>
</dbReference>
<evidence type="ECO:0000256" key="2">
    <source>
        <dbReference type="ARBA" id="ARBA00022475"/>
    </source>
</evidence>
<reference evidence="8 9" key="1">
    <citation type="submission" date="2018-12" db="EMBL/GenBank/DDBJ databases">
        <authorList>
            <consortium name="Pathogen Informatics"/>
        </authorList>
    </citation>
    <scope>NUCLEOTIDE SEQUENCE [LARGE SCALE GENOMIC DNA]</scope>
    <source>
        <strain evidence="8 9">NCTC11923</strain>
    </source>
</reference>
<feature type="transmembrane region" description="Helical" evidence="7">
    <location>
        <begin position="389"/>
        <end position="408"/>
    </location>
</feature>
<dbReference type="PANTHER" id="PTHR23513:SF18">
    <property type="entry name" value="INTEGRAL MEMBRANE PROTEIN"/>
    <property type="match status" value="1"/>
</dbReference>
<accession>A0A3S5EMB9</accession>
<evidence type="ECO:0000256" key="3">
    <source>
        <dbReference type="ARBA" id="ARBA00022692"/>
    </source>
</evidence>
<dbReference type="PANTHER" id="PTHR23513">
    <property type="entry name" value="INTEGRAL MEMBRANE EFFLUX PROTEIN-RELATED"/>
    <property type="match status" value="1"/>
</dbReference>
<feature type="transmembrane region" description="Helical" evidence="7">
    <location>
        <begin position="301"/>
        <end position="324"/>
    </location>
</feature>
<evidence type="ECO:0000256" key="5">
    <source>
        <dbReference type="ARBA" id="ARBA00023136"/>
    </source>
</evidence>
<feature type="transmembrane region" description="Helical" evidence="7">
    <location>
        <begin position="336"/>
        <end position="355"/>
    </location>
</feature>
<sequence length="447" mass="45005">MRHLSILLIGALVNSVGSGLTAFGLAIFAYEAYGTASAVALVQLCAFAPIILLAPAAGALADRFDRRLMMLIGDGGSVVGLAVIMIALSSPEPRLSHILAGVVISSCLAALTEPALRASVSDLVEPKDHVRSAGLLQAAGSARYLLSPIAAGALLPQVGLPGLLIIDAATCLVTAGCSGAVMRAVGRRAASVTGSASITDQLLGGWRAVRGDRAVRALVGLMTVMTLLIGMLQVLLKPIVLPYVDAAAMGRIETLAAAGILVGAASVAALAKAQPTALLIIGTAATGAAMIGLALRPWPWWVALCGFAVFASLALCQAGADALVRRAIPQDHQARAWGTISLITQTGYILAYLSAGPLADGVLSPLLARDGALSPGLAGVIGTGPGRGAAALVALAGVATLALAGVLARRRHDLSAHSPTPPGARRSTSHCPNDAAPGSARMEAWSC</sequence>
<feature type="transmembrane region" description="Helical" evidence="7">
    <location>
        <begin position="248"/>
        <end position="270"/>
    </location>
</feature>
<dbReference type="AlphaFoldDB" id="A0A3S5EMB9"/>
<feature type="transmembrane region" description="Helical" evidence="7">
    <location>
        <begin position="7"/>
        <end position="30"/>
    </location>
</feature>
<keyword evidence="3 7" id="KW-0812">Transmembrane</keyword>
<keyword evidence="5 7" id="KW-0472">Membrane</keyword>
<dbReference type="SUPFAM" id="SSF103473">
    <property type="entry name" value="MFS general substrate transporter"/>
    <property type="match status" value="1"/>
</dbReference>
<organism evidence="8 9">
    <name type="scientific">Actinomyces slackii</name>
    <dbReference type="NCBI Taxonomy" id="52774"/>
    <lineage>
        <taxon>Bacteria</taxon>
        <taxon>Bacillati</taxon>
        <taxon>Actinomycetota</taxon>
        <taxon>Actinomycetes</taxon>
        <taxon>Actinomycetales</taxon>
        <taxon>Actinomycetaceae</taxon>
        <taxon>Actinomyces</taxon>
    </lineage>
</organism>
<keyword evidence="4 7" id="KW-1133">Transmembrane helix</keyword>
<keyword evidence="9" id="KW-1185">Reference proteome</keyword>
<dbReference type="GO" id="GO:0022857">
    <property type="term" value="F:transmembrane transporter activity"/>
    <property type="evidence" value="ECO:0007669"/>
    <property type="project" value="InterPro"/>
</dbReference>
<evidence type="ECO:0000256" key="6">
    <source>
        <dbReference type="SAM" id="MobiDB-lite"/>
    </source>
</evidence>
<comment type="subcellular location">
    <subcellularLocation>
        <location evidence="1">Cell membrane</location>
        <topology evidence="1">Multi-pass membrane protein</topology>
    </subcellularLocation>
</comment>
<dbReference type="Gene3D" id="1.20.1250.20">
    <property type="entry name" value="MFS general substrate transporter like domains"/>
    <property type="match status" value="1"/>
</dbReference>
<dbReference type="KEGG" id="asla:NCTC11923_02240"/>
<dbReference type="EMBL" id="LR134363">
    <property type="protein sequence ID" value="VEG75568.1"/>
    <property type="molecule type" value="Genomic_DNA"/>
</dbReference>
<feature type="transmembrane region" description="Helical" evidence="7">
    <location>
        <begin position="277"/>
        <end position="295"/>
    </location>
</feature>
<dbReference type="InterPro" id="IPR036259">
    <property type="entry name" value="MFS_trans_sf"/>
</dbReference>
<keyword evidence="2" id="KW-1003">Cell membrane</keyword>